<feature type="transmembrane region" description="Helical" evidence="6">
    <location>
        <begin position="98"/>
        <end position="115"/>
    </location>
</feature>
<feature type="transmembrane region" description="Helical" evidence="6">
    <location>
        <begin position="298"/>
        <end position="316"/>
    </location>
</feature>
<gene>
    <name evidence="7" type="ORF">AVDCRST_MAG10-2169</name>
</gene>
<dbReference type="InterPro" id="IPR022369">
    <property type="entry name" value="Integral_membrane_TerC_rswitch"/>
</dbReference>
<dbReference type="Pfam" id="PF03741">
    <property type="entry name" value="TerC"/>
    <property type="match status" value="1"/>
</dbReference>
<evidence type="ECO:0000256" key="2">
    <source>
        <dbReference type="ARBA" id="ARBA00007511"/>
    </source>
</evidence>
<dbReference type="PANTHER" id="PTHR30238:SF0">
    <property type="entry name" value="THYLAKOID MEMBRANE PROTEIN TERC, CHLOROPLASTIC"/>
    <property type="match status" value="1"/>
</dbReference>
<evidence type="ECO:0000256" key="5">
    <source>
        <dbReference type="ARBA" id="ARBA00023136"/>
    </source>
</evidence>
<feature type="transmembrane region" description="Helical" evidence="6">
    <location>
        <begin position="149"/>
        <end position="167"/>
    </location>
</feature>
<protein>
    <submittedName>
        <fullName evidence="7">Integral membrane protein TerC</fullName>
    </submittedName>
</protein>
<evidence type="ECO:0000256" key="4">
    <source>
        <dbReference type="ARBA" id="ARBA00022989"/>
    </source>
</evidence>
<organism evidence="7">
    <name type="scientific">uncultured Acidimicrobiales bacterium</name>
    <dbReference type="NCBI Taxonomy" id="310071"/>
    <lineage>
        <taxon>Bacteria</taxon>
        <taxon>Bacillati</taxon>
        <taxon>Actinomycetota</taxon>
        <taxon>Acidimicrobiia</taxon>
        <taxon>Acidimicrobiales</taxon>
        <taxon>environmental samples</taxon>
    </lineage>
</organism>
<keyword evidence="5 6" id="KW-0472">Membrane</keyword>
<dbReference type="NCBIfam" id="TIGR03718">
    <property type="entry name" value="R_switched_Alx"/>
    <property type="match status" value="1"/>
</dbReference>
<feature type="transmembrane region" description="Helical" evidence="6">
    <location>
        <begin position="56"/>
        <end position="78"/>
    </location>
</feature>
<feature type="transmembrane region" description="Helical" evidence="6">
    <location>
        <begin position="274"/>
        <end position="292"/>
    </location>
</feature>
<comment type="subcellular location">
    <subcellularLocation>
        <location evidence="1">Membrane</location>
        <topology evidence="1">Multi-pass membrane protein</topology>
    </subcellularLocation>
</comment>
<proteinExistence type="inferred from homology"/>
<dbReference type="InterPro" id="IPR005496">
    <property type="entry name" value="Integral_membrane_TerC"/>
</dbReference>
<evidence type="ECO:0000256" key="6">
    <source>
        <dbReference type="SAM" id="Phobius"/>
    </source>
</evidence>
<name>A0A6J4ID06_9ACTN</name>
<comment type="similarity">
    <text evidence="2">Belongs to the TerC family.</text>
</comment>
<keyword evidence="3 6" id="KW-0812">Transmembrane</keyword>
<dbReference type="PANTHER" id="PTHR30238">
    <property type="entry name" value="MEMBRANE BOUND PREDICTED REDOX MODULATOR"/>
    <property type="match status" value="1"/>
</dbReference>
<keyword evidence="4 6" id="KW-1133">Transmembrane helix</keyword>
<feature type="transmembrane region" description="Helical" evidence="6">
    <location>
        <begin position="23"/>
        <end position="44"/>
    </location>
</feature>
<feature type="transmembrane region" description="Helical" evidence="6">
    <location>
        <begin position="122"/>
        <end position="143"/>
    </location>
</feature>
<dbReference type="GO" id="GO:0016020">
    <property type="term" value="C:membrane"/>
    <property type="evidence" value="ECO:0007669"/>
    <property type="project" value="UniProtKB-SubCell"/>
</dbReference>
<feature type="transmembrane region" description="Helical" evidence="6">
    <location>
        <begin position="242"/>
        <end position="262"/>
    </location>
</feature>
<sequence length="331" mass="36413">MTGLTPFAAATKAENFAQIDVPLWAWAALVGGITALLIADLLIVHRRPHAVSFREAAIESSVWIAIGVSFTAVMAWAFGGDAAGEYITGYLIEKSLSIDNVFVWAVLFSYFAVPAKYQFRVLFWGIFGALVLRAIFIFAGVALLERFEWVLYVFGAFLVVTAVRIARHNETEVHPERNPVLKLLQRVLPSTTEYDGQKMFTRRTGRRLATPLFIVLVLVETTDVVFAIDSVPAILAVSREPFIVFASNAFAIMGLRALYFLLAGMAGKFRYLNIGLGVILGFVGVKMMVAEFYHPPQWLSLGVIAAALAVAILASLRADRRDPRPVAADLD</sequence>
<evidence type="ECO:0000256" key="3">
    <source>
        <dbReference type="ARBA" id="ARBA00022692"/>
    </source>
</evidence>
<dbReference type="AlphaFoldDB" id="A0A6J4ID06"/>
<reference evidence="7" key="1">
    <citation type="submission" date="2020-02" db="EMBL/GenBank/DDBJ databases">
        <authorList>
            <person name="Meier V. D."/>
        </authorList>
    </citation>
    <scope>NUCLEOTIDE SEQUENCE</scope>
    <source>
        <strain evidence="7">AVDCRST_MAG10</strain>
    </source>
</reference>
<dbReference type="EMBL" id="CADCTB010000130">
    <property type="protein sequence ID" value="CAA9248759.1"/>
    <property type="molecule type" value="Genomic_DNA"/>
</dbReference>
<accession>A0A6J4ID06</accession>
<evidence type="ECO:0000256" key="1">
    <source>
        <dbReference type="ARBA" id="ARBA00004141"/>
    </source>
</evidence>
<feature type="transmembrane region" description="Helical" evidence="6">
    <location>
        <begin position="208"/>
        <end position="236"/>
    </location>
</feature>
<evidence type="ECO:0000313" key="7">
    <source>
        <dbReference type="EMBL" id="CAA9248759.1"/>
    </source>
</evidence>